<dbReference type="AlphaFoldDB" id="A0A562QJV5"/>
<dbReference type="RefSeq" id="WP_144450080.1">
    <property type="nucleotide sequence ID" value="NZ_VLKZ01000004.1"/>
</dbReference>
<organism evidence="1 2">
    <name type="scientific">Halalkalibacter nanhaiisediminis</name>
    <dbReference type="NCBI Taxonomy" id="688079"/>
    <lineage>
        <taxon>Bacteria</taxon>
        <taxon>Bacillati</taxon>
        <taxon>Bacillota</taxon>
        <taxon>Bacilli</taxon>
        <taxon>Bacillales</taxon>
        <taxon>Bacillaceae</taxon>
        <taxon>Halalkalibacter</taxon>
    </lineage>
</organism>
<name>A0A562QJV5_9BACI</name>
<proteinExistence type="predicted"/>
<gene>
    <name evidence="1" type="ORF">IQ10_01760</name>
</gene>
<protein>
    <submittedName>
        <fullName evidence="1">Uncharacterized protein</fullName>
    </submittedName>
</protein>
<evidence type="ECO:0000313" key="1">
    <source>
        <dbReference type="EMBL" id="TWI57058.1"/>
    </source>
</evidence>
<accession>A0A562QJV5</accession>
<dbReference type="EMBL" id="VLKZ01000004">
    <property type="protein sequence ID" value="TWI57058.1"/>
    <property type="molecule type" value="Genomic_DNA"/>
</dbReference>
<sequence length="94" mass="10865">MSKNTRLYFYFANKLIMSGTAKEFIEMGVFVHDDSNNGTPKEEDVLLQLGDRFTLTDFPAEGNTMIVRVIEMKAGNNFDDGDFIKYYLEEYKSK</sequence>
<dbReference type="OrthoDB" id="10000140at2"/>
<reference evidence="1 2" key="1">
    <citation type="journal article" date="2015" name="Stand. Genomic Sci.">
        <title>Genomic Encyclopedia of Bacterial and Archaeal Type Strains, Phase III: the genomes of soil and plant-associated and newly described type strains.</title>
        <authorList>
            <person name="Whitman W.B."/>
            <person name="Woyke T."/>
            <person name="Klenk H.P."/>
            <person name="Zhou Y."/>
            <person name="Lilburn T.G."/>
            <person name="Beck B.J."/>
            <person name="De Vos P."/>
            <person name="Vandamme P."/>
            <person name="Eisen J.A."/>
            <person name="Garrity G."/>
            <person name="Hugenholtz P."/>
            <person name="Kyrpides N.C."/>
        </authorList>
    </citation>
    <scope>NUCLEOTIDE SEQUENCE [LARGE SCALE GENOMIC DNA]</scope>
    <source>
        <strain evidence="1 2">CGMCC 1.10116</strain>
    </source>
</reference>
<comment type="caution">
    <text evidence="1">The sequence shown here is derived from an EMBL/GenBank/DDBJ whole genome shotgun (WGS) entry which is preliminary data.</text>
</comment>
<keyword evidence="2" id="KW-1185">Reference proteome</keyword>
<dbReference type="Proteomes" id="UP000315711">
    <property type="component" value="Unassembled WGS sequence"/>
</dbReference>
<evidence type="ECO:0000313" key="2">
    <source>
        <dbReference type="Proteomes" id="UP000315711"/>
    </source>
</evidence>